<evidence type="ECO:0000313" key="7">
    <source>
        <dbReference type="EMBL" id="MBL4927123.1"/>
    </source>
</evidence>
<dbReference type="InterPro" id="IPR001853">
    <property type="entry name" value="DSBA-like_thioredoxin_dom"/>
</dbReference>
<dbReference type="AlphaFoldDB" id="A0A8J7MNR4"/>
<organism evidence="7 8">
    <name type="scientific">Fuscibacter oryzae</name>
    <dbReference type="NCBI Taxonomy" id="2803939"/>
    <lineage>
        <taxon>Bacteria</taxon>
        <taxon>Pseudomonadati</taxon>
        <taxon>Pseudomonadota</taxon>
        <taxon>Alphaproteobacteria</taxon>
        <taxon>Rhodobacterales</taxon>
        <taxon>Paracoccaceae</taxon>
        <taxon>Fuscibacter</taxon>
    </lineage>
</organism>
<keyword evidence="4" id="KW-0676">Redox-active center</keyword>
<dbReference type="PANTHER" id="PTHR13887:SF14">
    <property type="entry name" value="DISULFIDE BOND FORMATION PROTEIN D"/>
    <property type="match status" value="1"/>
</dbReference>
<sequence length="251" mass="27196">MRRTLAALSFTLTGALMATTALAGGIENMTEAERAAFQKEVRAYLVAHPEVLVEAMDALQAQQQAQQADADKQIVADNQAALLQDANSWVGGNPNGDITVVEFMDYRCGYCRKAFNEVEELVKADGNIRFVVKEFPILGEESVVSSRFAIAVRQLHGDEAYKKAHDALITLRGQPDQANLEKLAGDLGLDPAAIFEAMKSDAVTDIIKANHAMADKLQISGTPTFVVGDQVIRGYMPLDAMQQLVADERAG</sequence>
<dbReference type="SUPFAM" id="SSF52833">
    <property type="entry name" value="Thioredoxin-like"/>
    <property type="match status" value="1"/>
</dbReference>
<dbReference type="Gene3D" id="3.40.30.10">
    <property type="entry name" value="Glutaredoxin"/>
    <property type="match status" value="1"/>
</dbReference>
<evidence type="ECO:0000256" key="1">
    <source>
        <dbReference type="ARBA" id="ARBA00022729"/>
    </source>
</evidence>
<dbReference type="Pfam" id="PF18312">
    <property type="entry name" value="ScsC_N"/>
    <property type="match status" value="1"/>
</dbReference>
<dbReference type="GO" id="GO:0016491">
    <property type="term" value="F:oxidoreductase activity"/>
    <property type="evidence" value="ECO:0007669"/>
    <property type="project" value="UniProtKB-KW"/>
</dbReference>
<dbReference type="PROSITE" id="PS51352">
    <property type="entry name" value="THIOREDOXIN_2"/>
    <property type="match status" value="1"/>
</dbReference>
<protein>
    <submittedName>
        <fullName evidence="7">Thioredoxin domain-containing protein</fullName>
    </submittedName>
</protein>
<keyword evidence="1 5" id="KW-0732">Signal</keyword>
<gene>
    <name evidence="7" type="ORF">JI744_03295</name>
</gene>
<evidence type="ECO:0000256" key="4">
    <source>
        <dbReference type="ARBA" id="ARBA00023284"/>
    </source>
</evidence>
<dbReference type="InterPro" id="IPR036249">
    <property type="entry name" value="Thioredoxin-like_sf"/>
</dbReference>
<dbReference type="InterPro" id="IPR013766">
    <property type="entry name" value="Thioredoxin_domain"/>
</dbReference>
<feature type="domain" description="Thioredoxin" evidence="6">
    <location>
        <begin position="59"/>
        <end position="250"/>
    </location>
</feature>
<keyword evidence="8" id="KW-1185">Reference proteome</keyword>
<feature type="chain" id="PRO_5035151470" evidence="5">
    <location>
        <begin position="24"/>
        <end position="251"/>
    </location>
</feature>
<proteinExistence type="predicted"/>
<dbReference type="PANTHER" id="PTHR13887">
    <property type="entry name" value="GLUTATHIONE S-TRANSFERASE KAPPA"/>
    <property type="match status" value="1"/>
</dbReference>
<evidence type="ECO:0000313" key="8">
    <source>
        <dbReference type="Proteomes" id="UP000619033"/>
    </source>
</evidence>
<accession>A0A8J7MNR4</accession>
<dbReference type="Pfam" id="PF01323">
    <property type="entry name" value="DSBA"/>
    <property type="match status" value="1"/>
</dbReference>
<evidence type="ECO:0000259" key="6">
    <source>
        <dbReference type="PROSITE" id="PS51352"/>
    </source>
</evidence>
<reference evidence="7" key="1">
    <citation type="submission" date="2021-01" db="EMBL/GenBank/DDBJ databases">
        <title>Genome seq and assembly of Tabrizicola sp. KVB23.</title>
        <authorList>
            <person name="Chhetri G."/>
        </authorList>
    </citation>
    <scope>NUCLEOTIDE SEQUENCE</scope>
    <source>
        <strain evidence="7">KVB23</strain>
    </source>
</reference>
<evidence type="ECO:0000256" key="3">
    <source>
        <dbReference type="ARBA" id="ARBA00023157"/>
    </source>
</evidence>
<keyword evidence="3" id="KW-1015">Disulfide bond</keyword>
<feature type="signal peptide" evidence="5">
    <location>
        <begin position="1"/>
        <end position="23"/>
    </location>
</feature>
<evidence type="ECO:0000256" key="5">
    <source>
        <dbReference type="SAM" id="SignalP"/>
    </source>
</evidence>
<evidence type="ECO:0000256" key="2">
    <source>
        <dbReference type="ARBA" id="ARBA00023002"/>
    </source>
</evidence>
<dbReference type="InterPro" id="IPR041205">
    <property type="entry name" value="ScsC_N"/>
</dbReference>
<comment type="caution">
    <text evidence="7">The sequence shown here is derived from an EMBL/GenBank/DDBJ whole genome shotgun (WGS) entry which is preliminary data.</text>
</comment>
<dbReference type="CDD" id="cd03023">
    <property type="entry name" value="DsbA_Com1_like"/>
    <property type="match status" value="1"/>
</dbReference>
<dbReference type="EMBL" id="JAESVP010000002">
    <property type="protein sequence ID" value="MBL4927123.1"/>
    <property type="molecule type" value="Genomic_DNA"/>
</dbReference>
<name>A0A8J7MNR4_9RHOB</name>
<keyword evidence="2" id="KW-0560">Oxidoreductase</keyword>
<dbReference type="Proteomes" id="UP000619033">
    <property type="component" value="Unassembled WGS sequence"/>
</dbReference>